<proteinExistence type="predicted"/>
<dbReference type="GO" id="GO:0046872">
    <property type="term" value="F:metal ion binding"/>
    <property type="evidence" value="ECO:0007669"/>
    <property type="project" value="UniProtKB-KW"/>
</dbReference>
<evidence type="ECO:0000256" key="2">
    <source>
        <dbReference type="ARBA" id="ARBA00022723"/>
    </source>
</evidence>
<keyword evidence="5" id="KW-1185">Reference proteome</keyword>
<keyword evidence="2" id="KW-0479">Metal-binding</keyword>
<name>A0AA38IUF5_9CUCU</name>
<organism evidence="4 5">
    <name type="scientific">Zophobas morio</name>
    <dbReference type="NCBI Taxonomy" id="2755281"/>
    <lineage>
        <taxon>Eukaryota</taxon>
        <taxon>Metazoa</taxon>
        <taxon>Ecdysozoa</taxon>
        <taxon>Arthropoda</taxon>
        <taxon>Hexapoda</taxon>
        <taxon>Insecta</taxon>
        <taxon>Pterygota</taxon>
        <taxon>Neoptera</taxon>
        <taxon>Endopterygota</taxon>
        <taxon>Coleoptera</taxon>
        <taxon>Polyphaga</taxon>
        <taxon>Cucujiformia</taxon>
        <taxon>Tenebrionidae</taxon>
        <taxon>Zophobas</taxon>
    </lineage>
</organism>
<evidence type="ECO:0000313" key="4">
    <source>
        <dbReference type="EMBL" id="KAJ3661771.1"/>
    </source>
</evidence>
<comment type="caution">
    <text evidence="4">The sequence shown here is derived from an EMBL/GenBank/DDBJ whole genome shotgun (WGS) entry which is preliminary data.</text>
</comment>
<feature type="domain" description="DDE Tnp4" evidence="3">
    <location>
        <begin position="48"/>
        <end position="111"/>
    </location>
</feature>
<dbReference type="EMBL" id="JALNTZ010000002">
    <property type="protein sequence ID" value="KAJ3661771.1"/>
    <property type="molecule type" value="Genomic_DNA"/>
</dbReference>
<dbReference type="InterPro" id="IPR027806">
    <property type="entry name" value="HARBI1_dom"/>
</dbReference>
<dbReference type="Proteomes" id="UP001168821">
    <property type="component" value="Unassembled WGS sequence"/>
</dbReference>
<dbReference type="Pfam" id="PF13359">
    <property type="entry name" value="DDE_Tnp_4"/>
    <property type="match status" value="1"/>
</dbReference>
<reference evidence="4" key="1">
    <citation type="journal article" date="2023" name="G3 (Bethesda)">
        <title>Whole genome assemblies of Zophobas morio and Tenebrio molitor.</title>
        <authorList>
            <person name="Kaur S."/>
            <person name="Stinson S.A."/>
            <person name="diCenzo G.C."/>
        </authorList>
    </citation>
    <scope>NUCLEOTIDE SEQUENCE</scope>
    <source>
        <strain evidence="4">QUZm001</strain>
    </source>
</reference>
<protein>
    <recommendedName>
        <fullName evidence="3">DDE Tnp4 domain-containing protein</fullName>
    </recommendedName>
</protein>
<comment type="cofactor">
    <cofactor evidence="1">
        <name>a divalent metal cation</name>
        <dbReference type="ChEBI" id="CHEBI:60240"/>
    </cofactor>
</comment>
<gene>
    <name evidence="4" type="ORF">Zmor_006156</name>
</gene>
<sequence length="115" mass="13244">MVLMSLDDERKTKYGLVWLSDERKENLKRGFCQMQGIDGTAVIDRTIHGTHVNIKRPSVMHGHVYCNRKGDYSNLVQAVYDHQKKFIDVFCGKAGSVYDARMLKKSSLYDRGCNR</sequence>
<evidence type="ECO:0000313" key="5">
    <source>
        <dbReference type="Proteomes" id="UP001168821"/>
    </source>
</evidence>
<evidence type="ECO:0000256" key="1">
    <source>
        <dbReference type="ARBA" id="ARBA00001968"/>
    </source>
</evidence>
<dbReference type="AlphaFoldDB" id="A0AA38IUF5"/>
<evidence type="ECO:0000259" key="3">
    <source>
        <dbReference type="Pfam" id="PF13359"/>
    </source>
</evidence>
<accession>A0AA38IUF5</accession>